<evidence type="ECO:0000259" key="1">
    <source>
        <dbReference type="Pfam" id="PF00384"/>
    </source>
</evidence>
<reference evidence="3 4" key="1">
    <citation type="submission" date="2018-06" db="EMBL/GenBank/DDBJ databases">
        <authorList>
            <consortium name="Pathogen Informatics"/>
            <person name="Doyle S."/>
        </authorList>
    </citation>
    <scope>NUCLEOTIDE SEQUENCE [LARGE SCALE GENOMIC DNA]</scope>
    <source>
        <strain evidence="3 4">NCTC10005</strain>
    </source>
</reference>
<dbReference type="Gene3D" id="3.40.50.740">
    <property type="match status" value="1"/>
</dbReference>
<name>A0A377LNV4_ENTCL</name>
<feature type="domain" description="Molybdopterin oxidoreductase" evidence="1">
    <location>
        <begin position="54"/>
        <end position="115"/>
    </location>
</feature>
<dbReference type="InterPro" id="IPR006656">
    <property type="entry name" value="Mopterin_OxRdtase"/>
</dbReference>
<dbReference type="GO" id="GO:0030151">
    <property type="term" value="F:molybdenum ion binding"/>
    <property type="evidence" value="ECO:0007669"/>
    <property type="project" value="TreeGrafter"/>
</dbReference>
<dbReference type="GO" id="GO:0050626">
    <property type="term" value="F:trimethylamine-N-oxide reductase (cytochrome c) activity"/>
    <property type="evidence" value="ECO:0007669"/>
    <property type="project" value="UniProtKB-EC"/>
</dbReference>
<dbReference type="InterPro" id="IPR050612">
    <property type="entry name" value="Prok_Mopterin_Oxidored"/>
</dbReference>
<proteinExistence type="predicted"/>
<dbReference type="EC" id="1.7.2.3" evidence="3"/>
<evidence type="ECO:0000259" key="2">
    <source>
        <dbReference type="Pfam" id="PF18364"/>
    </source>
</evidence>
<evidence type="ECO:0000313" key="3">
    <source>
        <dbReference type="EMBL" id="STQ08027.1"/>
    </source>
</evidence>
<organism evidence="3 4">
    <name type="scientific">Enterobacter cloacae</name>
    <dbReference type="NCBI Taxonomy" id="550"/>
    <lineage>
        <taxon>Bacteria</taxon>
        <taxon>Pseudomonadati</taxon>
        <taxon>Pseudomonadota</taxon>
        <taxon>Gammaproteobacteria</taxon>
        <taxon>Enterobacterales</taxon>
        <taxon>Enterobacteriaceae</taxon>
        <taxon>Enterobacter</taxon>
        <taxon>Enterobacter cloacae complex</taxon>
    </lineage>
</organism>
<dbReference type="PANTHER" id="PTHR43742">
    <property type="entry name" value="TRIMETHYLAMINE-N-OXIDE REDUCTASE"/>
    <property type="match status" value="1"/>
</dbReference>
<keyword evidence="3" id="KW-0560">Oxidoreductase</keyword>
<feature type="domain" description="Molybdopterin oxidoreductase N-terminal" evidence="2">
    <location>
        <begin position="10"/>
        <end position="50"/>
    </location>
</feature>
<dbReference type="GO" id="GO:0030288">
    <property type="term" value="C:outer membrane-bounded periplasmic space"/>
    <property type="evidence" value="ECO:0007669"/>
    <property type="project" value="TreeGrafter"/>
</dbReference>
<sequence length="131" mass="14453">MSTSTKTILTAAHWGPMLVETDGENVLSSRGALPTQHPNSLQTVVRDQVHSKTRVRWPMVRKGFLASPDKPQGIRGQDEFVRVSWDDALALIHAQHKRIRDSYGPASILPALTAGVLTAYCIKHRHCCSAT</sequence>
<dbReference type="InterPro" id="IPR041460">
    <property type="entry name" value="Molybdopterin_N"/>
</dbReference>
<dbReference type="Pfam" id="PF00384">
    <property type="entry name" value="Molybdopterin"/>
    <property type="match status" value="1"/>
</dbReference>
<dbReference type="AlphaFoldDB" id="A0A377LNV4"/>
<gene>
    <name evidence="3" type="primary">torZ_1</name>
    <name evidence="3" type="ORF">NCTC10005_00665</name>
</gene>
<dbReference type="SUPFAM" id="SSF53706">
    <property type="entry name" value="Formate dehydrogenase/DMSO reductase, domains 1-3"/>
    <property type="match status" value="1"/>
</dbReference>
<accession>A0A377LNV4</accession>
<dbReference type="GO" id="GO:0009055">
    <property type="term" value="F:electron transfer activity"/>
    <property type="evidence" value="ECO:0007669"/>
    <property type="project" value="TreeGrafter"/>
</dbReference>
<dbReference type="EC" id="1.-.-.-" evidence="3"/>
<dbReference type="Pfam" id="PF18364">
    <property type="entry name" value="Molybdopterin_N"/>
    <property type="match status" value="1"/>
</dbReference>
<protein>
    <submittedName>
        <fullName evidence="3">Molybdopterin guanine dinucleotide-containing S/N-oxide reductases</fullName>
        <ecNumber evidence="3">1.-.-.-</ecNumber>
        <ecNumber evidence="3">1.7.2.3</ecNumber>
    </submittedName>
</protein>
<dbReference type="PANTHER" id="PTHR43742:SF5">
    <property type="entry name" value="BIOTIN SULFOXIDE REDUCTASE"/>
    <property type="match status" value="1"/>
</dbReference>
<dbReference type="GO" id="GO:0009061">
    <property type="term" value="P:anaerobic respiration"/>
    <property type="evidence" value="ECO:0007669"/>
    <property type="project" value="TreeGrafter"/>
</dbReference>
<dbReference type="EMBL" id="UGJB01000004">
    <property type="protein sequence ID" value="STQ08027.1"/>
    <property type="molecule type" value="Genomic_DNA"/>
</dbReference>
<evidence type="ECO:0000313" key="4">
    <source>
        <dbReference type="Proteomes" id="UP000255106"/>
    </source>
</evidence>
<dbReference type="Proteomes" id="UP000255106">
    <property type="component" value="Unassembled WGS sequence"/>
</dbReference>